<proteinExistence type="predicted"/>
<evidence type="ECO:0000313" key="2">
    <source>
        <dbReference type="EMBL" id="KAF2902487.1"/>
    </source>
</evidence>
<keyword evidence="3" id="KW-1185">Reference proteome</keyword>
<feature type="non-terminal residue" evidence="2">
    <location>
        <position position="419"/>
    </location>
</feature>
<reference evidence="2" key="1">
    <citation type="submission" date="2019-08" db="EMBL/GenBank/DDBJ databases">
        <title>The genome of the North American firefly Photinus pyralis.</title>
        <authorList>
            <consortium name="Photinus pyralis genome working group"/>
            <person name="Fallon T.R."/>
            <person name="Sander Lower S.E."/>
            <person name="Weng J.-K."/>
        </authorList>
    </citation>
    <scope>NUCLEOTIDE SEQUENCE</scope>
    <source>
        <strain evidence="2">TRF0915ILg1</strain>
        <tissue evidence="2">Whole body</tissue>
    </source>
</reference>
<dbReference type="InterPro" id="IPR052231">
    <property type="entry name" value="Rho_GEF_signaling-related"/>
</dbReference>
<protein>
    <submittedName>
        <fullName evidence="2">Uncharacterized protein</fullName>
    </submittedName>
</protein>
<dbReference type="OrthoDB" id="6152532at2759"/>
<dbReference type="AlphaFoldDB" id="A0A8K0GI28"/>
<dbReference type="Proteomes" id="UP000801492">
    <property type="component" value="Unassembled WGS sequence"/>
</dbReference>
<gene>
    <name evidence="2" type="ORF">ILUMI_03700</name>
</gene>
<dbReference type="EMBL" id="VTPC01001284">
    <property type="protein sequence ID" value="KAF2902487.1"/>
    <property type="molecule type" value="Genomic_DNA"/>
</dbReference>
<comment type="caution">
    <text evidence="2">The sequence shown here is derived from an EMBL/GenBank/DDBJ whole genome shotgun (WGS) entry which is preliminary data.</text>
</comment>
<name>A0A8K0GI28_IGNLU</name>
<evidence type="ECO:0000256" key="1">
    <source>
        <dbReference type="SAM" id="MobiDB-lite"/>
    </source>
</evidence>
<sequence length="419" mass="46676">MCSPLLSVMDLECAAIDDSDAVDLPELLQNLLVSVEHAIERVPLDDLVNPCPQCLQYVPLNRQEQESDNTTCSCQCSCRMPETSMVLKKDTSIQTSPMFEFAGPIPHIDSDEDEDKDSIKSGSSTKRITDIATPRRISDIPEKLLMSGINLPGTVDTNGRPIILCYAECIARAGLNKYEIAKVLLYYASIPCANETVNGFTVFLLAETDEQKAVESLDKAIALIAHQITVAKFVIWKPNSNLGPRCLKASRLTGIVVSDESALEHHISKAQAPASCGGSCTHDQLEWVEFFKQVEPFLASCHTAGRALLTALSQLRNEEIPVQVNRRFLNHQCRQISKALQIDSVQRLRRNGSTTLQSLEERTQWISASRDVRRKAKFAHTSFTTVDRVAKRLEQLAAERKERVKELARLRTLEDEAAE</sequence>
<accession>A0A8K0GI28</accession>
<evidence type="ECO:0000313" key="3">
    <source>
        <dbReference type="Proteomes" id="UP000801492"/>
    </source>
</evidence>
<organism evidence="2 3">
    <name type="scientific">Ignelater luminosus</name>
    <name type="common">Cucubano</name>
    <name type="synonym">Pyrophorus luminosus</name>
    <dbReference type="NCBI Taxonomy" id="2038154"/>
    <lineage>
        <taxon>Eukaryota</taxon>
        <taxon>Metazoa</taxon>
        <taxon>Ecdysozoa</taxon>
        <taxon>Arthropoda</taxon>
        <taxon>Hexapoda</taxon>
        <taxon>Insecta</taxon>
        <taxon>Pterygota</taxon>
        <taxon>Neoptera</taxon>
        <taxon>Endopterygota</taxon>
        <taxon>Coleoptera</taxon>
        <taxon>Polyphaga</taxon>
        <taxon>Elateriformia</taxon>
        <taxon>Elateroidea</taxon>
        <taxon>Elateridae</taxon>
        <taxon>Agrypninae</taxon>
        <taxon>Pyrophorini</taxon>
        <taxon>Ignelater</taxon>
    </lineage>
</organism>
<dbReference type="PANTHER" id="PTHR45845">
    <property type="entry name" value="RHO GUANINE NUCLEOTIDE EXCHANGE FACTOR-RELATED"/>
    <property type="match status" value="1"/>
</dbReference>
<dbReference type="PANTHER" id="PTHR45845:SF3">
    <property type="entry name" value="PURATROPHIN-1-LIKE, ISOFORM A"/>
    <property type="match status" value="1"/>
</dbReference>
<feature type="region of interest" description="Disordered" evidence="1">
    <location>
        <begin position="105"/>
        <end position="125"/>
    </location>
</feature>